<evidence type="ECO:0000313" key="1">
    <source>
        <dbReference type="EMBL" id="MDH1339824.1"/>
    </source>
</evidence>
<organism evidence="1 2">
    <name type="scientific">Ectopseudomonas oleovorans</name>
    <name type="common">Pseudomonas oleovorans</name>
    <dbReference type="NCBI Taxonomy" id="301"/>
    <lineage>
        <taxon>Bacteria</taxon>
        <taxon>Pseudomonadati</taxon>
        <taxon>Pseudomonadota</taxon>
        <taxon>Gammaproteobacteria</taxon>
        <taxon>Pseudomonadales</taxon>
        <taxon>Pseudomonadaceae</taxon>
        <taxon>Ectopseudomonas</taxon>
    </lineage>
</organism>
<name>A0AA42QBZ3_ECTOL</name>
<protein>
    <submittedName>
        <fullName evidence="1">DUF2190 domain-containing protein</fullName>
    </submittedName>
</protein>
<reference evidence="1" key="1">
    <citation type="submission" date="2022-09" db="EMBL/GenBank/DDBJ databases">
        <title>Intensive care unit water sources are persistently colonized with multi-drug resistant bacteria and are the site of extensive horizontal gene transfer of antibiotic resistance genes.</title>
        <authorList>
            <person name="Diorio-Toth L."/>
        </authorList>
    </citation>
    <scope>NUCLEOTIDE SEQUENCE</scope>
    <source>
        <strain evidence="1">GD03704</strain>
    </source>
</reference>
<accession>A0AA42QBZ3</accession>
<dbReference type="EMBL" id="JAOCJE010000001">
    <property type="protein sequence ID" value="MDH1339824.1"/>
    <property type="molecule type" value="Genomic_DNA"/>
</dbReference>
<comment type="caution">
    <text evidence="1">The sequence shown here is derived from an EMBL/GenBank/DDBJ whole genome shotgun (WGS) entry which is preliminary data.</text>
</comment>
<dbReference type="Proteomes" id="UP001161697">
    <property type="component" value="Unassembled WGS sequence"/>
</dbReference>
<sequence length="126" mass="12368">MNIPGLTTAFRAGGAITKRRILTDGTADGVAIQATGATARLLGVSTDIDTDSGATVDAIRSGLAPVEYGGTVDRGDPLTADASGRAIAATLPIAANTYIIGFAEVSGVLGDIGSAQIAPALLALSA</sequence>
<gene>
    <name evidence="1" type="ORF">N5J11_11360</name>
</gene>
<dbReference type="RefSeq" id="WP_279534352.1">
    <property type="nucleotide sequence ID" value="NZ_CP104579.1"/>
</dbReference>
<dbReference type="AlphaFoldDB" id="A0AA42QBZ3"/>
<proteinExistence type="predicted"/>
<evidence type="ECO:0000313" key="2">
    <source>
        <dbReference type="Proteomes" id="UP001161697"/>
    </source>
</evidence>